<reference evidence="1" key="1">
    <citation type="submission" date="2022-08" db="EMBL/GenBank/DDBJ databases">
        <title>Genome Sequence of Fusarium decemcellulare.</title>
        <authorList>
            <person name="Buettner E."/>
        </authorList>
    </citation>
    <scope>NUCLEOTIDE SEQUENCE</scope>
    <source>
        <strain evidence="1">Babe19</strain>
    </source>
</reference>
<gene>
    <name evidence="1" type="ORF">NM208_g16228</name>
</gene>
<keyword evidence="2" id="KW-1185">Reference proteome</keyword>
<evidence type="ECO:0000313" key="1">
    <source>
        <dbReference type="EMBL" id="KAJ3505194.1"/>
    </source>
</evidence>
<proteinExistence type="predicted"/>
<dbReference type="EMBL" id="JANRMS010004872">
    <property type="protein sequence ID" value="KAJ3505194.1"/>
    <property type="molecule type" value="Genomic_DNA"/>
</dbReference>
<sequence length="143" mass="15327">MTKQCKAPASDTTQLPAQAALPAPDLAHWRINSAPVAPFLPDGQRQPKTGFWVWGAGGLLLGTVPELGLGCKPGVQCLTATHQLDMPMLVMVLWPGLDSFGPWLHQAKADVDLTTACAFVLYTRSVPSGADDGRLYFCSRPLI</sequence>
<organism evidence="1 2">
    <name type="scientific">Fusarium decemcellulare</name>
    <dbReference type="NCBI Taxonomy" id="57161"/>
    <lineage>
        <taxon>Eukaryota</taxon>
        <taxon>Fungi</taxon>
        <taxon>Dikarya</taxon>
        <taxon>Ascomycota</taxon>
        <taxon>Pezizomycotina</taxon>
        <taxon>Sordariomycetes</taxon>
        <taxon>Hypocreomycetidae</taxon>
        <taxon>Hypocreales</taxon>
        <taxon>Nectriaceae</taxon>
        <taxon>Fusarium</taxon>
        <taxon>Fusarium decemcellulare species complex</taxon>
    </lineage>
</organism>
<evidence type="ECO:0000313" key="2">
    <source>
        <dbReference type="Proteomes" id="UP001148629"/>
    </source>
</evidence>
<name>A0ACC1RC66_9HYPO</name>
<accession>A0ACC1RC66</accession>
<protein>
    <submittedName>
        <fullName evidence="1">Uncharacterized protein</fullName>
    </submittedName>
</protein>
<comment type="caution">
    <text evidence="1">The sequence shown here is derived from an EMBL/GenBank/DDBJ whole genome shotgun (WGS) entry which is preliminary data.</text>
</comment>
<dbReference type="Proteomes" id="UP001148629">
    <property type="component" value="Unassembled WGS sequence"/>
</dbReference>